<dbReference type="SUPFAM" id="SSF81901">
    <property type="entry name" value="HCP-like"/>
    <property type="match status" value="1"/>
</dbReference>
<organism evidence="1 2">
    <name type="scientific">Hydrogenophaga laconesensis</name>
    <dbReference type="NCBI Taxonomy" id="1805971"/>
    <lineage>
        <taxon>Bacteria</taxon>
        <taxon>Pseudomonadati</taxon>
        <taxon>Pseudomonadota</taxon>
        <taxon>Betaproteobacteria</taxon>
        <taxon>Burkholderiales</taxon>
        <taxon>Comamonadaceae</taxon>
        <taxon>Hydrogenophaga</taxon>
    </lineage>
</organism>
<proteinExistence type="predicted"/>
<dbReference type="InterPro" id="IPR050767">
    <property type="entry name" value="Sel1_AlgK"/>
</dbReference>
<gene>
    <name evidence="1" type="ORF">J2X09_004946</name>
</gene>
<dbReference type="Gene3D" id="1.25.40.10">
    <property type="entry name" value="Tetratricopeptide repeat domain"/>
    <property type="match status" value="2"/>
</dbReference>
<dbReference type="PANTHER" id="PTHR11102:SF160">
    <property type="entry name" value="ERAD-ASSOCIATED E3 UBIQUITIN-PROTEIN LIGASE COMPONENT HRD3"/>
    <property type="match status" value="1"/>
</dbReference>
<dbReference type="Proteomes" id="UP001265550">
    <property type="component" value="Unassembled WGS sequence"/>
</dbReference>
<accession>A0ABU1VI60</accession>
<reference evidence="1 2" key="1">
    <citation type="submission" date="2023-07" db="EMBL/GenBank/DDBJ databases">
        <title>Sorghum-associated microbial communities from plants grown in Nebraska, USA.</title>
        <authorList>
            <person name="Schachtman D."/>
        </authorList>
    </citation>
    <scope>NUCLEOTIDE SEQUENCE [LARGE SCALE GENOMIC DNA]</scope>
    <source>
        <strain evidence="1 2">BE240</strain>
    </source>
</reference>
<evidence type="ECO:0000313" key="2">
    <source>
        <dbReference type="Proteomes" id="UP001265550"/>
    </source>
</evidence>
<evidence type="ECO:0000313" key="1">
    <source>
        <dbReference type="EMBL" id="MDR7097172.1"/>
    </source>
</evidence>
<comment type="caution">
    <text evidence="1">The sequence shown here is derived from an EMBL/GenBank/DDBJ whole genome shotgun (WGS) entry which is preliminary data.</text>
</comment>
<keyword evidence="2" id="KW-1185">Reference proteome</keyword>
<dbReference type="InterPro" id="IPR006597">
    <property type="entry name" value="Sel1-like"/>
</dbReference>
<dbReference type="EMBL" id="JAVDWE010000020">
    <property type="protein sequence ID" value="MDR7097172.1"/>
    <property type="molecule type" value="Genomic_DNA"/>
</dbReference>
<dbReference type="RefSeq" id="WP_204735775.1">
    <property type="nucleotide sequence ID" value="NZ_JAVDWE010000020.1"/>
</dbReference>
<dbReference type="InterPro" id="IPR011990">
    <property type="entry name" value="TPR-like_helical_dom_sf"/>
</dbReference>
<sequence length="515" mass="55536">MRRQDVQLLALARQGDLDALCEVGQRYLQGAQGFPQYTDLGLKYLSHPALSTSERSARIIAESLSLSDLVRRDLVPMLVAAASAGSSAACLKLGVWRGLMQLNEELALELWERAQALGSATASDALSAYKSSEESRLLSALKTLVEEPDVAAEGTVEHALSEATQSANSALVIRLLKFAIALPLERGSELCDAVCGALVFLQSVQVSLPELDSTTLHAILEDCVARRNAEAALLLGRAFCGIDTAFARSESLVPRRNLRGGTALLLRAADAGLSEAWLLLYRVHSDGHGSVANPQAALFFLEKAAASGNANAQRQLGAMILKSAAGIAEQELGLHWMSQAAAQDDAIAKSLLQSFVLPVQGTDDDALHVIEELEKIDPWVAHRLRVSRHFGLTKAEATCVDVVSGVRSWGLVVSSGAADRNQRNRFGRAIPALKGQFVDCLRESAEFFRLAGEGPMLSNAEQRQRSQKLRYRLDRSGVDESMFFAQVPTSTLTSLRQGSSWAQGVRHTLRTAVAD</sequence>
<protein>
    <submittedName>
        <fullName evidence="1">TPR repeat protein</fullName>
    </submittedName>
</protein>
<dbReference type="PANTHER" id="PTHR11102">
    <property type="entry name" value="SEL-1-LIKE PROTEIN"/>
    <property type="match status" value="1"/>
</dbReference>
<dbReference type="SMART" id="SM00671">
    <property type="entry name" value="SEL1"/>
    <property type="match status" value="4"/>
</dbReference>
<name>A0ABU1VI60_9BURK</name>